<dbReference type="InterPro" id="IPR036048">
    <property type="entry name" value="Interleukin_8-like_sf"/>
</dbReference>
<dbReference type="InterPro" id="IPR018048">
    <property type="entry name" value="Chemokine_CXC_CS"/>
</dbReference>
<evidence type="ECO:0000256" key="7">
    <source>
        <dbReference type="ARBA" id="ARBA00022674"/>
    </source>
</evidence>
<keyword evidence="3 10" id="KW-0145">Chemotaxis</keyword>
<dbReference type="EMBL" id="KB112370">
    <property type="protein sequence ID" value="ELK24957.1"/>
    <property type="molecule type" value="Genomic_DNA"/>
</dbReference>
<dbReference type="GO" id="GO:0008201">
    <property type="term" value="F:heparin binding"/>
    <property type="evidence" value="ECO:0007669"/>
    <property type="project" value="UniProtKB-KW"/>
</dbReference>
<comment type="subcellular location">
    <subcellularLocation>
        <location evidence="1 10">Secreted</location>
    </subcellularLocation>
</comment>
<dbReference type="PANTHER" id="PTHR12015">
    <property type="entry name" value="SMALL INDUCIBLE CYTOKINE A"/>
    <property type="match status" value="1"/>
</dbReference>
<organism evidence="13 14">
    <name type="scientific">Myotis davidii</name>
    <name type="common">David's myotis</name>
    <dbReference type="NCBI Taxonomy" id="225400"/>
    <lineage>
        <taxon>Eukaryota</taxon>
        <taxon>Metazoa</taxon>
        <taxon>Chordata</taxon>
        <taxon>Craniata</taxon>
        <taxon>Vertebrata</taxon>
        <taxon>Euteleostomi</taxon>
        <taxon>Mammalia</taxon>
        <taxon>Eutheria</taxon>
        <taxon>Laurasiatheria</taxon>
        <taxon>Chiroptera</taxon>
        <taxon>Yangochiroptera</taxon>
        <taxon>Vespertilionidae</taxon>
        <taxon>Myotis</taxon>
    </lineage>
</organism>
<sequence length="111" mass="11921">MSLKVGSQASRPWPSSGLLLLGLLLLPAVVAQVIEDPEEGDGFLQCMCVKTISGVHPKHIASLEVIAAGRHCPTSQMIATLKNGQKICLDPHAPLYKKIVKKLMKSKPPTD</sequence>
<dbReference type="InterPro" id="IPR001811">
    <property type="entry name" value="Chemokine_IL8-like_dom"/>
</dbReference>
<evidence type="ECO:0000256" key="4">
    <source>
        <dbReference type="ARBA" id="ARBA00022514"/>
    </source>
</evidence>
<evidence type="ECO:0000313" key="14">
    <source>
        <dbReference type="Proteomes" id="UP000010556"/>
    </source>
</evidence>
<evidence type="ECO:0000256" key="8">
    <source>
        <dbReference type="ARBA" id="ARBA00023157"/>
    </source>
</evidence>
<dbReference type="CDD" id="cd00273">
    <property type="entry name" value="Chemokine_CXC"/>
    <property type="match status" value="1"/>
</dbReference>
<dbReference type="PRINTS" id="PR00437">
    <property type="entry name" value="SMALLCYTKCXC"/>
</dbReference>
<keyword evidence="4 10" id="KW-0202">Cytokine</keyword>
<evidence type="ECO:0000313" key="13">
    <source>
        <dbReference type="EMBL" id="ELK24957.1"/>
    </source>
</evidence>
<proteinExistence type="inferred from homology"/>
<feature type="signal peptide" evidence="10">
    <location>
        <begin position="1"/>
        <end position="31"/>
    </location>
</feature>
<dbReference type="eggNOG" id="ENOG502TF57">
    <property type="taxonomic scope" value="Eukaryota"/>
</dbReference>
<gene>
    <name evidence="13" type="ORF">MDA_GLEAN10004384</name>
</gene>
<dbReference type="GO" id="GO:0042119">
    <property type="term" value="P:neutrophil activation"/>
    <property type="evidence" value="ECO:0007669"/>
    <property type="project" value="UniProtKB-ARBA"/>
</dbReference>
<dbReference type="GO" id="GO:0030593">
    <property type="term" value="P:neutrophil chemotaxis"/>
    <property type="evidence" value="ECO:0007669"/>
    <property type="project" value="UniProtKB-ARBA"/>
</dbReference>
<evidence type="ECO:0000256" key="5">
    <source>
        <dbReference type="ARBA" id="ARBA00022525"/>
    </source>
</evidence>
<dbReference type="PRINTS" id="PR00436">
    <property type="entry name" value="INTERLEUKIN8"/>
</dbReference>
<dbReference type="PANTHER" id="PTHR12015:SF211">
    <property type="entry name" value="PLATELET FACTOR 4"/>
    <property type="match status" value="1"/>
</dbReference>
<evidence type="ECO:0000256" key="1">
    <source>
        <dbReference type="ARBA" id="ARBA00004613"/>
    </source>
</evidence>
<reference evidence="14" key="1">
    <citation type="journal article" date="2013" name="Science">
        <title>Comparative analysis of bat genomes provides insight into the evolution of flight and immunity.</title>
        <authorList>
            <person name="Zhang G."/>
            <person name="Cowled C."/>
            <person name="Shi Z."/>
            <person name="Huang Z."/>
            <person name="Bishop-Lilly K.A."/>
            <person name="Fang X."/>
            <person name="Wynne J.W."/>
            <person name="Xiong Z."/>
            <person name="Baker M.L."/>
            <person name="Zhao W."/>
            <person name="Tachedjian M."/>
            <person name="Zhu Y."/>
            <person name="Zhou P."/>
            <person name="Jiang X."/>
            <person name="Ng J."/>
            <person name="Yang L."/>
            <person name="Wu L."/>
            <person name="Xiao J."/>
            <person name="Feng Y."/>
            <person name="Chen Y."/>
            <person name="Sun X."/>
            <person name="Zhang Y."/>
            <person name="Marsh G.A."/>
            <person name="Crameri G."/>
            <person name="Broder C.C."/>
            <person name="Frey K.G."/>
            <person name="Wang L.F."/>
            <person name="Wang J."/>
        </authorList>
    </citation>
    <scope>NUCLEOTIDE SEQUENCE [LARGE SCALE GENOMIC DNA]</scope>
</reference>
<dbReference type="FunFam" id="2.40.50.40:FF:000004">
    <property type="entry name" value="C-X-C motif chemokine"/>
    <property type="match status" value="1"/>
</dbReference>
<dbReference type="InterPro" id="IPR039809">
    <property type="entry name" value="Chemokine_b/g/d"/>
</dbReference>
<dbReference type="OrthoDB" id="9937393at2759"/>
<dbReference type="GO" id="GO:0005615">
    <property type="term" value="C:extracellular space"/>
    <property type="evidence" value="ECO:0007669"/>
    <property type="project" value="UniProtKB-UniRule"/>
</dbReference>
<accession>L5LFI1</accession>
<evidence type="ECO:0000259" key="12">
    <source>
        <dbReference type="SMART" id="SM00199"/>
    </source>
</evidence>
<keyword evidence="6" id="KW-0597">Phosphoprotein</keyword>
<evidence type="ECO:0000256" key="10">
    <source>
        <dbReference type="RuleBase" id="RU361149"/>
    </source>
</evidence>
<keyword evidence="7" id="KW-0358">Heparin-binding</keyword>
<keyword evidence="5 10" id="KW-0964">Secreted</keyword>
<dbReference type="Gene3D" id="2.40.50.40">
    <property type="match status" value="1"/>
</dbReference>
<feature type="domain" description="Chemokine interleukin-8-like" evidence="12">
    <location>
        <begin position="43"/>
        <end position="103"/>
    </location>
</feature>
<dbReference type="SUPFAM" id="SSF54117">
    <property type="entry name" value="Interleukin 8-like chemokines"/>
    <property type="match status" value="1"/>
</dbReference>
<keyword evidence="10" id="KW-0732">Signal</keyword>
<feature type="chain" id="PRO_5005138999" description="Multifunctional fusion protein" evidence="10">
    <location>
        <begin position="32"/>
        <end position="111"/>
    </location>
</feature>
<dbReference type="PROSITE" id="PS00471">
    <property type="entry name" value="SMALL_CYTOKINES_CXC"/>
    <property type="match status" value="1"/>
</dbReference>
<dbReference type="InterPro" id="IPR001089">
    <property type="entry name" value="Chemokine_CXC"/>
</dbReference>
<name>L5LFI1_MYODS</name>
<evidence type="ECO:0000256" key="3">
    <source>
        <dbReference type="ARBA" id="ARBA00022500"/>
    </source>
</evidence>
<dbReference type="Proteomes" id="UP000010556">
    <property type="component" value="Unassembled WGS sequence"/>
</dbReference>
<keyword evidence="8 11" id="KW-1015">Disulfide bond</keyword>
<comment type="similarity">
    <text evidence="2 10">Belongs to the intercrine alpha (chemokine CxC) family.</text>
</comment>
<evidence type="ECO:0000256" key="11">
    <source>
        <dbReference type="RuleBase" id="RU364007"/>
    </source>
</evidence>
<dbReference type="GO" id="GO:0006955">
    <property type="term" value="P:immune response"/>
    <property type="evidence" value="ECO:0007669"/>
    <property type="project" value="InterPro"/>
</dbReference>
<comment type="subunit">
    <text evidence="9 11">Homotetramer. Interacts with TNFAIP6 (via Link domain). Interacts with CCR1. Interacts with CXCR3. Interacts with THBD; this interaction enhances generation of activated protein C.</text>
</comment>
<dbReference type="GO" id="GO:0008009">
    <property type="term" value="F:chemokine activity"/>
    <property type="evidence" value="ECO:0007669"/>
    <property type="project" value="InterPro"/>
</dbReference>
<evidence type="ECO:0000256" key="6">
    <source>
        <dbReference type="ARBA" id="ARBA00022553"/>
    </source>
</evidence>
<dbReference type="AlphaFoldDB" id="L5LFI1"/>
<dbReference type="Pfam" id="PF00048">
    <property type="entry name" value="IL8"/>
    <property type="match status" value="1"/>
</dbReference>
<evidence type="ECO:0000256" key="2">
    <source>
        <dbReference type="ARBA" id="ARBA00010665"/>
    </source>
</evidence>
<keyword evidence="14" id="KW-1185">Reference proteome</keyword>
<dbReference type="GO" id="GO:0006952">
    <property type="term" value="P:defense response"/>
    <property type="evidence" value="ECO:0007669"/>
    <property type="project" value="InterPro"/>
</dbReference>
<dbReference type="InterPro" id="IPR033899">
    <property type="entry name" value="CXC_Chemokine_domain"/>
</dbReference>
<evidence type="ECO:0000256" key="9">
    <source>
        <dbReference type="ARBA" id="ARBA00046854"/>
    </source>
</evidence>
<dbReference type="SMART" id="SM00199">
    <property type="entry name" value="SCY"/>
    <property type="match status" value="1"/>
</dbReference>
<protein>
    <recommendedName>
        <fullName evidence="10 11">Multifunctional fusion protein</fullName>
    </recommendedName>
    <domain>
        <recommendedName>
            <fullName evidence="11">Platelet factor 4</fullName>
            <shortName evidence="11">PF-4</shortName>
        </recommendedName>
        <alternativeName>
            <fullName evidence="11">C-X-C motif chemokine 4</fullName>
        </alternativeName>
    </domain>
    <domain>
        <recommendedName>
            <fullName evidence="10">C-X-C motif chemokine</fullName>
        </recommendedName>
    </domain>
</protein>